<evidence type="ECO:0000313" key="2">
    <source>
        <dbReference type="Proteomes" id="UP000317155"/>
    </source>
</evidence>
<dbReference type="OrthoDB" id="5397893at2"/>
<dbReference type="SUPFAM" id="SSF52172">
    <property type="entry name" value="CheY-like"/>
    <property type="match status" value="1"/>
</dbReference>
<sequence length="123" mass="13489">MSKKVIIVDEQGFSRICSALLELQGCRAECRPLSVCAVDLHHPDVGLVVTSYPYGEKLLESLGGRELPVLVLADSLSDPLLNTLKQVRHACCMVKPVDYERLTSYVRQVLVGGASEWGGYDLV</sequence>
<dbReference type="Proteomes" id="UP000317155">
    <property type="component" value="Unassembled WGS sequence"/>
</dbReference>
<keyword evidence="1" id="KW-0238">DNA-binding</keyword>
<proteinExistence type="predicted"/>
<dbReference type="EMBL" id="VJVV01000002">
    <property type="protein sequence ID" value="TRO83340.1"/>
    <property type="molecule type" value="Genomic_DNA"/>
</dbReference>
<keyword evidence="2" id="KW-1185">Reference proteome</keyword>
<evidence type="ECO:0000313" key="1">
    <source>
        <dbReference type="EMBL" id="TRO83340.1"/>
    </source>
</evidence>
<dbReference type="InterPro" id="IPR011006">
    <property type="entry name" value="CheY-like_superfamily"/>
</dbReference>
<dbReference type="AlphaFoldDB" id="A0A550JJE6"/>
<name>A0A550JJE6_9BACT</name>
<dbReference type="RefSeq" id="WP_092056253.1">
    <property type="nucleotide sequence ID" value="NZ_FOJJ01000012.1"/>
</dbReference>
<protein>
    <submittedName>
        <fullName evidence="1">DNA-binding response regulator</fullName>
    </submittedName>
</protein>
<comment type="caution">
    <text evidence="1">The sequence shown here is derived from an EMBL/GenBank/DDBJ whole genome shotgun (WGS) entry which is preliminary data.</text>
</comment>
<gene>
    <name evidence="1" type="ORF">FL622_04450</name>
</gene>
<reference evidence="1 2" key="1">
    <citation type="submission" date="2019-07" db="EMBL/GenBank/DDBJ databases">
        <title>Insights of Desulfuromonas acetexigens electromicrobiology.</title>
        <authorList>
            <person name="Katuri K."/>
            <person name="Sapireddy V."/>
            <person name="Shaw D.R."/>
            <person name="Saikaly P."/>
        </authorList>
    </citation>
    <scope>NUCLEOTIDE SEQUENCE [LARGE SCALE GENOMIC DNA]</scope>
    <source>
        <strain evidence="1 2">2873</strain>
    </source>
</reference>
<accession>A0A550JJE6</accession>
<dbReference type="GO" id="GO:0003677">
    <property type="term" value="F:DNA binding"/>
    <property type="evidence" value="ECO:0007669"/>
    <property type="project" value="UniProtKB-KW"/>
</dbReference>
<organism evidence="1 2">
    <name type="scientific">Trichloromonas acetexigens</name>
    <dbReference type="NCBI Taxonomy" id="38815"/>
    <lineage>
        <taxon>Bacteria</taxon>
        <taxon>Pseudomonadati</taxon>
        <taxon>Thermodesulfobacteriota</taxon>
        <taxon>Desulfuromonadia</taxon>
        <taxon>Desulfuromonadales</taxon>
        <taxon>Trichloromonadaceae</taxon>
        <taxon>Trichloromonas</taxon>
    </lineage>
</organism>